<sequence length="242" mass="27537">MRKLDGARRHDILRLLGDRTGLVGVELGVAGGGFSKRMVDSGKFETFFGVDMYADTHDVDQYKDALRHVGLFAPYKLLRMSFAEAYDLFDDESLDFIYIDGYAHTGQEGGETIWHWARKVKPGGLIAGDDYHEDWPLVKEAVDLFAEVTRFELWVTTEVEPDVNYAAHPTWGMIKTGPVSGDPPSELVSRGKAASTRVARKRAAAKRFDGWLQRIVGEKRYQELRQWNRARKARRKSRKTGR</sequence>
<dbReference type="Proteomes" id="UP001226762">
    <property type="component" value="Unassembled WGS sequence"/>
</dbReference>
<evidence type="ECO:0000313" key="2">
    <source>
        <dbReference type="Proteomes" id="UP001226762"/>
    </source>
</evidence>
<dbReference type="SUPFAM" id="SSF53335">
    <property type="entry name" value="S-adenosyl-L-methionine-dependent methyltransferases"/>
    <property type="match status" value="1"/>
</dbReference>
<keyword evidence="2" id="KW-1185">Reference proteome</keyword>
<name>A0AAE3WDG5_9RHOB</name>
<dbReference type="GO" id="GO:0008168">
    <property type="term" value="F:methyltransferase activity"/>
    <property type="evidence" value="ECO:0007669"/>
    <property type="project" value="UniProtKB-KW"/>
</dbReference>
<dbReference type="Gene3D" id="3.40.50.150">
    <property type="entry name" value="Vaccinia Virus protein VP39"/>
    <property type="match status" value="1"/>
</dbReference>
<organism evidence="1 2">
    <name type="scientific">Marimonas arenosa</name>
    <dbReference type="NCBI Taxonomy" id="1795305"/>
    <lineage>
        <taxon>Bacteria</taxon>
        <taxon>Pseudomonadati</taxon>
        <taxon>Pseudomonadota</taxon>
        <taxon>Alphaproteobacteria</taxon>
        <taxon>Rhodobacterales</taxon>
        <taxon>Paracoccaceae</taxon>
        <taxon>Marimonas</taxon>
    </lineage>
</organism>
<keyword evidence="1" id="KW-0489">Methyltransferase</keyword>
<proteinExistence type="predicted"/>
<dbReference type="GO" id="GO:0032259">
    <property type="term" value="P:methylation"/>
    <property type="evidence" value="ECO:0007669"/>
    <property type="project" value="UniProtKB-KW"/>
</dbReference>
<dbReference type="EMBL" id="JANHAX010000003">
    <property type="protein sequence ID" value="MDQ2090473.1"/>
    <property type="molecule type" value="Genomic_DNA"/>
</dbReference>
<reference evidence="1" key="2">
    <citation type="submission" date="2023-02" db="EMBL/GenBank/DDBJ databases">
        <title>'Rhodoalgimonas zhirmunskyi' gen. nov., isolated from a red alga.</title>
        <authorList>
            <person name="Nedashkovskaya O.I."/>
            <person name="Otstavnykh N.Y."/>
            <person name="Bystritskaya E.P."/>
            <person name="Balabanova L.A."/>
            <person name="Isaeva M.P."/>
        </authorList>
    </citation>
    <scope>NUCLEOTIDE SEQUENCE</scope>
    <source>
        <strain evidence="1">KCTC 52189</strain>
    </source>
</reference>
<gene>
    <name evidence="1" type="ORF">NO357_11240</name>
</gene>
<accession>A0AAE3WDG5</accession>
<comment type="caution">
    <text evidence="1">The sequence shown here is derived from an EMBL/GenBank/DDBJ whole genome shotgun (WGS) entry which is preliminary data.</text>
</comment>
<evidence type="ECO:0000313" key="1">
    <source>
        <dbReference type="EMBL" id="MDQ2090473.1"/>
    </source>
</evidence>
<dbReference type="Pfam" id="PF13578">
    <property type="entry name" value="Methyltransf_24"/>
    <property type="match status" value="1"/>
</dbReference>
<reference evidence="1" key="1">
    <citation type="submission" date="2022-07" db="EMBL/GenBank/DDBJ databases">
        <authorList>
            <person name="Otstavnykh N."/>
            <person name="Isaeva M."/>
            <person name="Bystritskaya E."/>
        </authorList>
    </citation>
    <scope>NUCLEOTIDE SEQUENCE</scope>
    <source>
        <strain evidence="1">KCTC 52189</strain>
    </source>
</reference>
<dbReference type="AlphaFoldDB" id="A0AAE3WDG5"/>
<protein>
    <submittedName>
        <fullName evidence="1">Class I SAM-dependent methyltransferase</fullName>
    </submittedName>
</protein>
<dbReference type="RefSeq" id="WP_306735752.1">
    <property type="nucleotide sequence ID" value="NZ_JANHAX010000003.1"/>
</dbReference>
<dbReference type="InterPro" id="IPR029063">
    <property type="entry name" value="SAM-dependent_MTases_sf"/>
</dbReference>
<keyword evidence="1" id="KW-0808">Transferase</keyword>